<name>A0A818C4D3_9BILA</name>
<accession>A0A818C4D3</accession>
<feature type="domain" description="UBC core" evidence="1">
    <location>
        <begin position="8"/>
        <end position="161"/>
    </location>
</feature>
<dbReference type="EMBL" id="CAJNYT010001694">
    <property type="protein sequence ID" value="CAF3424439.1"/>
    <property type="molecule type" value="Genomic_DNA"/>
</dbReference>
<dbReference type="Proteomes" id="UP000663872">
    <property type="component" value="Unassembled WGS sequence"/>
</dbReference>
<gene>
    <name evidence="3" type="ORF">FME351_LOCUS27169</name>
    <name evidence="2" type="ORF">GRG538_LOCUS12065</name>
    <name evidence="4" type="ORF">TSG867_LOCUS6740</name>
</gene>
<dbReference type="AlphaFoldDB" id="A0A818C4D3"/>
<evidence type="ECO:0000259" key="1">
    <source>
        <dbReference type="PROSITE" id="PS50127"/>
    </source>
</evidence>
<comment type="caution">
    <text evidence="2">The sequence shown here is derived from an EMBL/GenBank/DDBJ whole genome shotgun (WGS) entry which is preliminary data.</text>
</comment>
<organism evidence="2 5">
    <name type="scientific">Rotaria socialis</name>
    <dbReference type="NCBI Taxonomy" id="392032"/>
    <lineage>
        <taxon>Eukaryota</taxon>
        <taxon>Metazoa</taxon>
        <taxon>Spiralia</taxon>
        <taxon>Gnathifera</taxon>
        <taxon>Rotifera</taxon>
        <taxon>Eurotatoria</taxon>
        <taxon>Bdelloidea</taxon>
        <taxon>Philodinida</taxon>
        <taxon>Philodinidae</taxon>
        <taxon>Rotaria</taxon>
    </lineage>
</organism>
<dbReference type="InterPro" id="IPR000608">
    <property type="entry name" value="UBC"/>
</dbReference>
<dbReference type="EMBL" id="CAJNYU010003679">
    <property type="protein sequence ID" value="CAF3692707.1"/>
    <property type="molecule type" value="Genomic_DNA"/>
</dbReference>
<evidence type="ECO:0000313" key="4">
    <source>
        <dbReference type="EMBL" id="CAF4308631.1"/>
    </source>
</evidence>
<evidence type="ECO:0000313" key="2">
    <source>
        <dbReference type="EMBL" id="CAF3424439.1"/>
    </source>
</evidence>
<dbReference type="Proteomes" id="UP000663869">
    <property type="component" value="Unassembled WGS sequence"/>
</dbReference>
<evidence type="ECO:0000313" key="5">
    <source>
        <dbReference type="Proteomes" id="UP000663872"/>
    </source>
</evidence>
<dbReference type="InterPro" id="IPR016135">
    <property type="entry name" value="UBQ-conjugating_enzyme/RWD"/>
</dbReference>
<dbReference type="Pfam" id="PF00179">
    <property type="entry name" value="UQ_con"/>
    <property type="match status" value="1"/>
</dbReference>
<dbReference type="Gene3D" id="3.10.110.10">
    <property type="entry name" value="Ubiquitin Conjugating Enzyme"/>
    <property type="match status" value="1"/>
</dbReference>
<proteinExistence type="predicted"/>
<reference evidence="2" key="1">
    <citation type="submission" date="2021-02" db="EMBL/GenBank/DDBJ databases">
        <authorList>
            <person name="Nowell W R."/>
        </authorList>
    </citation>
    <scope>NUCLEOTIDE SEQUENCE</scope>
</reference>
<sequence>MTTSNFDEYARTQIDELKLLGSETHTSVIFKLDSASFNEEAKEHIIIGRIFPHSDIFKEGAFQIQIKVPPYYPLNTPKVKFITPIYHPSVNNDGEFHHELLLKTACWTSKTTLKDIVKAIVERIDAAEVYCFKNCEVAEEYVKDRMGFNRKALEMVKQFALPRN</sequence>
<dbReference type="Proteomes" id="UP000663862">
    <property type="component" value="Unassembled WGS sequence"/>
</dbReference>
<dbReference type="SMART" id="SM00212">
    <property type="entry name" value="UBCc"/>
    <property type="match status" value="1"/>
</dbReference>
<dbReference type="PANTHER" id="PTHR24068">
    <property type="entry name" value="UBIQUITIN-CONJUGATING ENZYME E2"/>
    <property type="match status" value="1"/>
</dbReference>
<dbReference type="PROSITE" id="PS50127">
    <property type="entry name" value="UBC_2"/>
    <property type="match status" value="1"/>
</dbReference>
<evidence type="ECO:0000313" key="3">
    <source>
        <dbReference type="EMBL" id="CAF3692707.1"/>
    </source>
</evidence>
<protein>
    <recommendedName>
        <fullName evidence="1">UBC core domain-containing protein</fullName>
    </recommendedName>
</protein>
<dbReference type="EMBL" id="CAJOBQ010000254">
    <property type="protein sequence ID" value="CAF4308631.1"/>
    <property type="molecule type" value="Genomic_DNA"/>
</dbReference>
<dbReference type="SUPFAM" id="SSF54495">
    <property type="entry name" value="UBC-like"/>
    <property type="match status" value="1"/>
</dbReference>